<dbReference type="GO" id="GO:0005524">
    <property type="term" value="F:ATP binding"/>
    <property type="evidence" value="ECO:0007669"/>
    <property type="project" value="UniProtKB-KW"/>
</dbReference>
<dbReference type="EMBL" id="JBEOZY010000001">
    <property type="protein sequence ID" value="MER6162999.1"/>
    <property type="molecule type" value="Genomic_DNA"/>
</dbReference>
<evidence type="ECO:0000256" key="1">
    <source>
        <dbReference type="ARBA" id="ARBA00022527"/>
    </source>
</evidence>
<dbReference type="InterPro" id="IPR003594">
    <property type="entry name" value="HATPase_dom"/>
</dbReference>
<reference evidence="3 4" key="1">
    <citation type="submission" date="2024-06" db="EMBL/GenBank/DDBJ databases">
        <title>The Natural Products Discovery Center: Release of the First 8490 Sequenced Strains for Exploring Actinobacteria Biosynthetic Diversity.</title>
        <authorList>
            <person name="Kalkreuter E."/>
            <person name="Kautsar S.A."/>
            <person name="Yang D."/>
            <person name="Bader C.D."/>
            <person name="Teijaro C.N."/>
            <person name="Fluegel L."/>
            <person name="Davis C.M."/>
            <person name="Simpson J.R."/>
            <person name="Lauterbach L."/>
            <person name="Steele A.D."/>
            <person name="Gui C."/>
            <person name="Meng S."/>
            <person name="Li G."/>
            <person name="Viehrig K."/>
            <person name="Ye F."/>
            <person name="Su P."/>
            <person name="Kiefer A.F."/>
            <person name="Nichols A."/>
            <person name="Cepeda A.J."/>
            <person name="Yan W."/>
            <person name="Fan B."/>
            <person name="Jiang Y."/>
            <person name="Adhikari A."/>
            <person name="Zheng C.-J."/>
            <person name="Schuster L."/>
            <person name="Cowan T.M."/>
            <person name="Smanski M.J."/>
            <person name="Chevrette M.G."/>
            <person name="De Carvalho L.P.S."/>
            <person name="Shen B."/>
        </authorList>
    </citation>
    <scope>NUCLEOTIDE SEQUENCE [LARGE SCALE GENOMIC DNA]</scope>
    <source>
        <strain evidence="3 4">NPDC001615</strain>
    </source>
</reference>
<dbReference type="RefSeq" id="WP_352145230.1">
    <property type="nucleotide sequence ID" value="NZ_JBEOZY010000001.1"/>
</dbReference>
<dbReference type="InterPro" id="IPR050267">
    <property type="entry name" value="Anti-sigma-factor_SerPK"/>
</dbReference>
<keyword evidence="3" id="KW-0067">ATP-binding</keyword>
<keyword evidence="1" id="KW-0808">Transferase</keyword>
<evidence type="ECO:0000313" key="3">
    <source>
        <dbReference type="EMBL" id="MER6162999.1"/>
    </source>
</evidence>
<name>A0ABV1SMP9_9ACTN</name>
<proteinExistence type="predicted"/>
<feature type="domain" description="Histidine kinase/HSP90-like ATPase" evidence="2">
    <location>
        <begin position="28"/>
        <end position="147"/>
    </location>
</feature>
<dbReference type="PANTHER" id="PTHR35526">
    <property type="entry name" value="ANTI-SIGMA-F FACTOR RSBW-RELATED"/>
    <property type="match status" value="1"/>
</dbReference>
<keyword evidence="1" id="KW-0418">Kinase</keyword>
<dbReference type="Proteomes" id="UP001496720">
    <property type="component" value="Unassembled WGS sequence"/>
</dbReference>
<keyword evidence="4" id="KW-1185">Reference proteome</keyword>
<protein>
    <submittedName>
        <fullName evidence="3">ATP-binding protein</fullName>
    </submittedName>
</protein>
<evidence type="ECO:0000313" key="4">
    <source>
        <dbReference type="Proteomes" id="UP001496720"/>
    </source>
</evidence>
<sequence>MRDRDTTQPVVEQRGKDTCRRYRPHRPADARRAVERAVTECPGPHGAAACDAGALSDAVLVASELTTNAILHGGGITDFRVDVVGPRVRPGVRMSVSDRSHDLPVAVPATDDRGRRRLGGRGWPIVCRLSREVRVADLPSGGKCITVVVPLS</sequence>
<dbReference type="InterPro" id="IPR036890">
    <property type="entry name" value="HATPase_C_sf"/>
</dbReference>
<organism evidence="3 4">
    <name type="scientific">Streptomyces violaceorubidus</name>
    <dbReference type="NCBI Taxonomy" id="284042"/>
    <lineage>
        <taxon>Bacteria</taxon>
        <taxon>Bacillati</taxon>
        <taxon>Actinomycetota</taxon>
        <taxon>Actinomycetes</taxon>
        <taxon>Kitasatosporales</taxon>
        <taxon>Streptomycetaceae</taxon>
        <taxon>Streptomyces</taxon>
    </lineage>
</organism>
<dbReference type="Gene3D" id="3.30.565.10">
    <property type="entry name" value="Histidine kinase-like ATPase, C-terminal domain"/>
    <property type="match status" value="1"/>
</dbReference>
<accession>A0ABV1SMP9</accession>
<keyword evidence="3" id="KW-0547">Nucleotide-binding</keyword>
<dbReference type="PANTHER" id="PTHR35526:SF3">
    <property type="entry name" value="ANTI-SIGMA-F FACTOR RSBW"/>
    <property type="match status" value="1"/>
</dbReference>
<gene>
    <name evidence="3" type="ORF">ABT188_00120</name>
</gene>
<dbReference type="CDD" id="cd16936">
    <property type="entry name" value="HATPase_RsbW-like"/>
    <property type="match status" value="1"/>
</dbReference>
<evidence type="ECO:0000259" key="2">
    <source>
        <dbReference type="Pfam" id="PF13581"/>
    </source>
</evidence>
<keyword evidence="1" id="KW-0723">Serine/threonine-protein kinase</keyword>
<dbReference type="SUPFAM" id="SSF55874">
    <property type="entry name" value="ATPase domain of HSP90 chaperone/DNA topoisomerase II/histidine kinase"/>
    <property type="match status" value="1"/>
</dbReference>
<comment type="caution">
    <text evidence="3">The sequence shown here is derived from an EMBL/GenBank/DDBJ whole genome shotgun (WGS) entry which is preliminary data.</text>
</comment>
<dbReference type="Pfam" id="PF13581">
    <property type="entry name" value="HATPase_c_2"/>
    <property type="match status" value="1"/>
</dbReference>